<accession>A0A3G2HSR7</accession>
<reference evidence="2 3" key="1">
    <citation type="submission" date="2018-09" db="EMBL/GenBank/DDBJ databases">
        <title>Complete genome sequence of the hydrocarbonoclastic bacterium Alcaligenes aquatilis QD168, isolated from a crude-oil polluted marine sediment of Central Chile.</title>
        <authorList>
            <person name="Duran R.E."/>
            <person name="Barra B."/>
            <person name="Salva-Serra F."/>
            <person name="Mendez V."/>
            <person name="Moore E.R.B."/>
            <person name="Seeger M."/>
        </authorList>
    </citation>
    <scope>NUCLEOTIDE SEQUENCE [LARGE SCALE GENOMIC DNA]</scope>
    <source>
        <strain evidence="2 3">QD168</strain>
    </source>
</reference>
<dbReference type="RefSeq" id="WP_121738304.1">
    <property type="nucleotide sequence ID" value="NZ_CP032153.1"/>
</dbReference>
<feature type="chain" id="PRO_5018097185" description="Porin" evidence="1">
    <location>
        <begin position="26"/>
        <end position="573"/>
    </location>
</feature>
<evidence type="ECO:0000256" key="1">
    <source>
        <dbReference type="SAM" id="SignalP"/>
    </source>
</evidence>
<name>A0A3G2HSR7_9BURK</name>
<dbReference type="OrthoDB" id="5372286at2"/>
<keyword evidence="1" id="KW-0732">Signal</keyword>
<dbReference type="AlphaFoldDB" id="A0A3G2HSR7"/>
<dbReference type="SUPFAM" id="SSF56935">
    <property type="entry name" value="Porins"/>
    <property type="match status" value="1"/>
</dbReference>
<proteinExistence type="predicted"/>
<evidence type="ECO:0008006" key="4">
    <source>
        <dbReference type="Google" id="ProtNLM"/>
    </source>
</evidence>
<dbReference type="KEGG" id="aaqu:D3M96_05615"/>
<dbReference type="Proteomes" id="UP000268070">
    <property type="component" value="Chromosome"/>
</dbReference>
<dbReference type="InterPro" id="IPR032638">
    <property type="entry name" value="Porin_5"/>
</dbReference>
<organism evidence="2 3">
    <name type="scientific">Alcaligenes aquatilis</name>
    <dbReference type="NCBI Taxonomy" id="323284"/>
    <lineage>
        <taxon>Bacteria</taxon>
        <taxon>Pseudomonadati</taxon>
        <taxon>Pseudomonadota</taxon>
        <taxon>Betaproteobacteria</taxon>
        <taxon>Burkholderiales</taxon>
        <taxon>Alcaligenaceae</taxon>
        <taxon>Alcaligenes</taxon>
    </lineage>
</organism>
<gene>
    <name evidence="2" type="ORF">D3M96_05615</name>
</gene>
<evidence type="ECO:0000313" key="2">
    <source>
        <dbReference type="EMBL" id="AYN20055.1"/>
    </source>
</evidence>
<dbReference type="PROSITE" id="PS51257">
    <property type="entry name" value="PROKAR_LIPOPROTEIN"/>
    <property type="match status" value="1"/>
</dbReference>
<evidence type="ECO:0000313" key="3">
    <source>
        <dbReference type="Proteomes" id="UP000268070"/>
    </source>
</evidence>
<dbReference type="Pfam" id="PF16930">
    <property type="entry name" value="Porin_5"/>
    <property type="match status" value="1"/>
</dbReference>
<sequence length="573" mass="62997">MKSHPTRLACAVALALSCAATPVLAQPAPSQNATINLIRLLVEQGVLKPEQAEALVTQAQAEATQAREIGEAGAAQAQPGDVRVTYIPGTVRDEIREELKADMMTQAKEENWAAPNTFPDWASRITVEGDVRVRNESRFFDGGNAPLIEDFNAFNANGPIPTVVGNVGNPYDIPLLNTRNDRRNMWRFRARVGIKAHLSDQWEAGVRLATGSDDNPVSTTDTLGNSMGKKHFWLDQAYLRYRPTNWATITAGRAANPFDSTDLLWSNDLNFDGISAAFNKPLSGRPVTLFGGLGAYALEYSNASKPWSSDDNMAGQSENKWLFGGQIGAEWQINPRNNLRGSLAYYHFDNISGQRSSACTLYSASDTCDTDWSRPSFMQKGNTLFVLRDIQQWSSNPADWNEWQYVGLASEFNLLDVNLRWDTRIMNGLNLRLAGNYVRNLAYDENDMIGRAGGVGNIANNRTHTVDGLPTGVESGPNAWMVQATVGNGLGLADKGDWMAFAGYKYIEPDAMPDGYNDSSFHLGGTNARGYFIGAGYAFEKNVFGQLRWSSSKEVYGAPLSIDVLQLELNARF</sequence>
<feature type="signal peptide" evidence="1">
    <location>
        <begin position="1"/>
        <end position="25"/>
    </location>
</feature>
<dbReference type="EMBL" id="CP032153">
    <property type="protein sequence ID" value="AYN20055.1"/>
    <property type="molecule type" value="Genomic_DNA"/>
</dbReference>
<protein>
    <recommendedName>
        <fullName evidence="4">Porin</fullName>
    </recommendedName>
</protein>